<reference evidence="4 5" key="1">
    <citation type="submission" date="2019-09" db="EMBL/GenBank/DDBJ databases">
        <title>Chitinophaga ginsengihumi sp. nov., isolated from soil of ginseng rhizosphere.</title>
        <authorList>
            <person name="Lee J."/>
        </authorList>
    </citation>
    <scope>NUCLEOTIDE SEQUENCE [LARGE SCALE GENOMIC DNA]</scope>
    <source>
        <strain evidence="4 5">BN140078</strain>
    </source>
</reference>
<dbReference type="PANTHER" id="PTHR34720">
    <property type="entry name" value="MICROCYSTIN DEPENDENT PROTEIN"/>
    <property type="match status" value="1"/>
</dbReference>
<dbReference type="InterPro" id="IPR001434">
    <property type="entry name" value="OmcB-like_DUF11"/>
</dbReference>
<dbReference type="Proteomes" id="UP000324611">
    <property type="component" value="Unassembled WGS sequence"/>
</dbReference>
<dbReference type="InterPro" id="IPR010221">
    <property type="entry name" value="VCBS_dom"/>
</dbReference>
<sequence length="4181" mass="429908">MSFFYYPSVMKALKACCLLAILLLFTAPLLFAEGSKELNQSGGYRAYINSSTTASSLNPYPTLGTVKVYVNVGERIYLGSSAQGIGSGTINLRAPNGQTYTSGSSTLTGRISSRSQEVVGPSVALLDGGYTPFIVTVGAGQAGVWEIDFVPPNASNNTNPTAVLSSSAWSQPTGTCYIAAFDVSVRNSSNTFVPGRVFTNIFSAHLGSPAAPFNPIFHILTQDGYMYTVNNNGQAGYGFVFLVNNKGFRLSNGNPSYKSIDDLTSPNLKDPRTADTETDITHKIFFNTPATDLPANAPSVSGSIWLLNTPPTLAVSNISFVGVEGSAGIAGTNPAGGYVRFTATNATNYGVDIDINNNGSYADAVDKRLTGTAVVGVNNAYWDGTNGQGVKVLSGSNNYNTRVILFSGEVHFPFIDVENNPNGIIITRTNGSGAGNNTVYWDDSNIASTGTPSNPLVNTTGLSSATNGHKWGSTSYSGTDFGNENGLDTWAYLQSTPTATALAIQLREADLETVSIAKTPATLCQGQPITYTVTVRNNGPNNVTGAAYRFTFPAELTGVGVTSAVTSGTASVTGGTTSGNQYNATLNMNNAAVVTFTITGTVSAFPGGGSLSVTSSVMRPTDVTDPDATNPDAAAPTDPQVECDAAPSGVGCNNIKTDVTTISQTPTTANAGPAQVLCAATSATLAANTPTVGTGTWTKVSGAGTQAFANAAVANTTVSGLTAGVYVFRWTISNGACTASTSDVQITVQAALSGNTITAPATAVFCGSGDPAAITGATPTGGSGSYTYQWQQSTDNTNFTDITGATSAAYDPPAISATTYYRRLVTSGSCTTASVSNVVTISIQPAVTGNTILAPATTTFCGSGDAAVITGATPAGGNGAFTYQWQSSTDNSTWTNLSGATGLSYDPSQAVSTMYFRRLVTSGTCTNASISNVVTITVTPVLTAGAVAGNQDFCISGDPAAFTETGPATGGGGTYTYQWQSSVTSASTGFTDIGGATAAVYNAPVLSQTTWYRRITRSGVCTDAISNVITVTINPTLTAGSIAASQSFCSSGDPAAFTVSTVPTGGTGSYTYQWQSSVTSASAGFTDISGATAAVYDAGALSQTTWFRRIVRSGACADAISNAVTVTVLAGISNNTISSAQTICSGSTPAALTGTAPSGASGTYTYLWESSTGGGSFAAAAGTNNGQNYTPPSLTQSTSYRRTVISGGCGNSISNIIQVTVTPPASTANAGADQGPLNLREVQLNGNTPVNGTAAWTQVSGPNTAGIVNPALATTSVTGLVPGTYVFRWTISNPPCTSSTDDVQIIVNAPPVAVNDAITTNEDQPVNISVLANDTDSDGSLNTGSITLTSQPANGTVTISPAGVITYTPAADYNGADVFSYTVRDNLGAVSNTATVSLTITPVNDAPVAAPDVINVLEDVTTNIPPPGILGNDFDVDGGQLTVVLVTPPSAGTLVLNGDGSLSFTPPQDFTGNLTFTYRVCDAAGTCDTASVTIEVGNENDAPVANNDTYTVNEDAVLNVPVAGVLSNDTDADNDPLTASVITAPASGTLALNPDGSFSYTPADNFNGPVSFTYSGCDANGACDTATVNITVTNVNDAPDAGNDAYSTNEDVPLTIAAAGVLTNDMDVDGNTLSATVVDNPANGTLTLNAAGSFVYTPAANFNGVDRFTYRVCDNGTPQLCDTAEVTITVRPINDTAVAVNDTFTTAEDVPLNIAAPGVLANDTDVEGGPLTATLVQTTTRGTLTLNANGSFIYVPQANYNGSDVFTYSVCDPQGACDTATVSLTITPVNDTPVVNNVNYNATEDVPLVINAPGLTAAGTDIEGGTLTAALVTGPANGSVTINPDGSFTYTPPANFNGTASFTFSLCDGGTPALCDTATATINVAAVNDAPVGVDDTYNVTEDTPLNITAPGVLTNDTDTDGDALTATLITQPANGVLVFRPDGSFTYTPGLNYNGADNFTYRVCDGKGGCDTASVSLNVTAVNDAPAAGDPSYTVVEDVPLTVSTPGLLFSAQDADNDVLTVSLVANPSHGSLVLNPDGSFTYTPAANYNGTDTFTYRICDPSGACDTGTVALSVQPVNDKPLAVDDSYTIAEDNNLTLPAPGPLANDTDPDGDVLTATLLGVPANGRVTLNADGSLVYTPGADFNGTDSFTYLACDGSGNCDTATVNITVTAVNDAPVTGKDVYTITEDNVLNVPAAGVLFNDQDKEGNPLTAVLVTPPASGSLVLNSNGSFVYTPQPDFNGTVSFVYQACDNGTPSLCSTDTVTINVTAANDAPSGVDDSYTLTEDTPLTIAAPGLLANDTDADNNPLTATGIFRQPLHGTVVVNADGSFTYTPAPDYNGVDSFVYNVCDNNTPAACDTAVVTLTITAANDAPRVQDDNFATPEDVPLVLNAPGVLLNDQDPDSDAINLSGIIANPANGSLASNADGSFTYTPAANFQGVDSFVYRACDPSGACDTGTVRIVVSAENDAPIAAADNYTTAEDTPLSVTIANGVLANDNDPDGDNLTATLELAPVNGSLTLSPDGSFTYQPNPNYNGTDLFIYKVCDNAGACVTDTAYLTITPVNDTVIARNDLLNTLEDTNVSGNAGANDNDADGDALTFTLIDSTSHGVMTFNADGSFTYNPDANYNGPDSAAYQVCDPAGACDTAFIIFTVGEENDPPVGTTDTYTVNEDEILTVPAPGVLANDTDPDAGSQLSATLVTPAANGAVILQADGSFTYQPNLNYNGADQFTYNACDANLACVPVVVNITVTPVNDAPTAVSDTILVNEDTPQTGNLLTNDADTDNDAFTASLAVPPNSGTVTISPNGDYTYTPAPNFNGTDVFQYRICDNGTPQLCDTATVAVTVTAQNDVPVVIDDQYQLAEDNVLTVPASTGVLSNDNDADGEILVATLQTPTSGTLTLNSDGSFVYRPNQDFNGSDSFTYQACDLSGACATGTVTLNITPVNDAPIAVNDYFVRSEDTVITFPPSVVLINDIDVDGDPLSGHPIGSLQKGSYVQNPDGTYTYTPAPNYYGLDSIDYEVCDNHGLCDTGRIIINLEPRNDPPEANSDTYVTLEDSVLQVPAVNGVLQNDTDPDGEVLVSILESPSEGSLQLNSDGSFIYRPGNNFNGTDTFTYRACDLGGLCDTASVVIHVQPVNDAPIAVNDYFVRTEDTVITFPPSVALINDIDPDGDPLTGQPIGTLTKGSYTANPDGTYTYHPAANFYGLDSIQYQVCDPGGLCDTGVIVIELLPVNDKPVASDDTYDVLEDDVLTVAPIGVLANDVDADEEPLVASVLTGPQHGALTLNRNGSFTYTPNPDYNGPDSIIYTACDQAGACDTGVVRIIVWPVQDPPQSAADVYTTVEDTPLNIAAPGVLANDSDADGYPLVASLATPPQFGAVTVNPDGSFSYTPAPDFNGTDIFTYQVCDTSGTDQCITDTVTINVTPVNDTPTGNADTYTLSEDTPLVVTAPGVLANDGNTDNDAIQASIQTPPANGQLSLNTDGSFTYTPNPDHNGPDSATYNVCDLQGLCDTAIIRFTITPVNDRPIAVDDYFVRTEDTVLTFPTSVALVNDTDPDGDLLTGHPITNPTHGSYVLNPDGTYTYTPSANFNGIDSVQYEVCDPFGGCDSAWIRIVLTPVNDAPVAQPDDYQTEEDITLSVPAPGVSANDSDVDGDALTVSLLTGTLHGTVTMNADRSFTYIPLPNYNGLDSFVYTICDAGGLCDTSVARITVNTVNDAPIALNNAYALPEDSTLTGNVRDNDSDPDGDPLTVSLVTNTANGALTLNADGSFTYVPNPGFNGTDGASYRVCDAGGLCDTALISFIVTPVNDAPVAVRDSVDVTEDLSSTGNVLTNDSDPEGDALTASLVTAPVNGAVVLNADGSFTYTPNANYTGLDSLIYQACDNGTPSLCDTATLVFNVSAVNDAPIAVRDSVGVTEDVAATGNVLTNDSDPEGNGLTASLVTAPINGTVVLNSDGSFTYTPNGNYNGLDSLSYQVCDNGTPSLCDTAALVFNVSAVNDVPIAVRDSVGVTEDVASTGNVLTNDSDPEGDGLTSSLVTAPINGTVVLNSDGSFTYTPNSNYNGLDSLSYQVCDNGTPSLCDTASLVFNVSAVNDAPIAVRDSVGVTEDVPATGNVLTNDSDPEGDGLTASLVTAAVNGTVVLNADGSFTYTPNANFNGLDSLSYQVCDNGTPSLCDTA</sequence>
<feature type="region of interest" description="Disordered" evidence="1">
    <location>
        <begin position="3474"/>
        <end position="3497"/>
    </location>
</feature>
<reference evidence="4 5" key="2">
    <citation type="submission" date="2019-09" db="EMBL/GenBank/DDBJ databases">
        <authorList>
            <person name="Jin C."/>
        </authorList>
    </citation>
    <scope>NUCLEOTIDE SEQUENCE [LARGE SCALE GENOMIC DNA]</scope>
    <source>
        <strain evidence="4 5">BN140078</strain>
    </source>
</reference>
<dbReference type="InterPro" id="IPR013783">
    <property type="entry name" value="Ig-like_fold"/>
</dbReference>
<dbReference type="Pfam" id="PF17803">
    <property type="entry name" value="Cadherin_4"/>
    <property type="match status" value="1"/>
</dbReference>
<dbReference type="NCBIfam" id="TIGR01965">
    <property type="entry name" value="VCBS_repeat"/>
    <property type="match status" value="2"/>
</dbReference>
<evidence type="ECO:0000259" key="3">
    <source>
        <dbReference type="PROSITE" id="PS50268"/>
    </source>
</evidence>
<feature type="signal peptide" evidence="2">
    <location>
        <begin position="1"/>
        <end position="32"/>
    </location>
</feature>
<proteinExistence type="predicted"/>
<keyword evidence="5" id="KW-1185">Reference proteome</keyword>
<feature type="chain" id="PRO_5022922430" evidence="2">
    <location>
        <begin position="33"/>
        <end position="4181"/>
    </location>
</feature>
<feature type="domain" description="Cadherin" evidence="3">
    <location>
        <begin position="1312"/>
        <end position="1413"/>
    </location>
</feature>
<dbReference type="Pfam" id="PF01345">
    <property type="entry name" value="DUF11"/>
    <property type="match status" value="1"/>
</dbReference>
<organism evidence="4 5">
    <name type="scientific">Chitinophaga agrisoli</name>
    <dbReference type="NCBI Taxonomy" id="2607653"/>
    <lineage>
        <taxon>Bacteria</taxon>
        <taxon>Pseudomonadati</taxon>
        <taxon>Bacteroidota</taxon>
        <taxon>Chitinophagia</taxon>
        <taxon>Chitinophagales</taxon>
        <taxon>Chitinophagaceae</taxon>
        <taxon>Chitinophaga</taxon>
    </lineage>
</organism>
<evidence type="ECO:0000313" key="5">
    <source>
        <dbReference type="Proteomes" id="UP000324611"/>
    </source>
</evidence>
<dbReference type="Gene3D" id="2.60.40.2700">
    <property type="match status" value="2"/>
</dbReference>
<dbReference type="InterPro" id="IPR041690">
    <property type="entry name" value="Cadherin_5"/>
</dbReference>
<comment type="caution">
    <text evidence="4">The sequence shown here is derived from an EMBL/GenBank/DDBJ whole genome shotgun (WGS) entry which is preliminary data.</text>
</comment>
<evidence type="ECO:0000256" key="1">
    <source>
        <dbReference type="SAM" id="MobiDB-lite"/>
    </source>
</evidence>
<protein>
    <submittedName>
        <fullName evidence="4">Tandem-95 repeat protein</fullName>
    </submittedName>
</protein>
<dbReference type="Pfam" id="PF22352">
    <property type="entry name" value="K319L-like_PKD"/>
    <property type="match status" value="1"/>
</dbReference>
<evidence type="ECO:0000256" key="2">
    <source>
        <dbReference type="SAM" id="SignalP"/>
    </source>
</evidence>
<dbReference type="PROSITE" id="PS50268">
    <property type="entry name" value="CADHERIN_2"/>
    <property type="match status" value="1"/>
</dbReference>
<dbReference type="Pfam" id="PF17892">
    <property type="entry name" value="Cadherin_5"/>
    <property type="match status" value="3"/>
</dbReference>
<dbReference type="SMART" id="SM00112">
    <property type="entry name" value="CA"/>
    <property type="match status" value="8"/>
</dbReference>
<gene>
    <name evidence="4" type="ORF">F0L74_00005</name>
</gene>
<dbReference type="PANTHER" id="PTHR34720:SF9">
    <property type="entry name" value="BLR4714 PROTEIN"/>
    <property type="match status" value="1"/>
</dbReference>
<dbReference type="InterPro" id="IPR040853">
    <property type="entry name" value="RapA2_cadherin-like"/>
</dbReference>
<evidence type="ECO:0000313" key="4">
    <source>
        <dbReference type="EMBL" id="KAA2244407.1"/>
    </source>
</evidence>
<dbReference type="Gene3D" id="2.60.40.3440">
    <property type="match status" value="15"/>
</dbReference>
<dbReference type="Pfam" id="PF17963">
    <property type="entry name" value="Big_9"/>
    <property type="match status" value="25"/>
</dbReference>
<dbReference type="GO" id="GO:0007156">
    <property type="term" value="P:homophilic cell adhesion via plasma membrane adhesion molecules"/>
    <property type="evidence" value="ECO:0007669"/>
    <property type="project" value="InterPro"/>
</dbReference>
<feature type="compositionally biased region" description="Low complexity" evidence="1">
    <location>
        <begin position="620"/>
        <end position="639"/>
    </location>
</feature>
<feature type="non-terminal residue" evidence="4">
    <location>
        <position position="4181"/>
    </location>
</feature>
<dbReference type="Gene3D" id="2.60.40.10">
    <property type="entry name" value="Immunoglobulins"/>
    <property type="match status" value="2"/>
</dbReference>
<feature type="region of interest" description="Disordered" evidence="1">
    <location>
        <begin position="616"/>
        <end position="639"/>
    </location>
</feature>
<dbReference type="GO" id="GO:0016020">
    <property type="term" value="C:membrane"/>
    <property type="evidence" value="ECO:0007669"/>
    <property type="project" value="InterPro"/>
</dbReference>
<dbReference type="GO" id="GO:0005509">
    <property type="term" value="F:calcium ion binding"/>
    <property type="evidence" value="ECO:0007669"/>
    <property type="project" value="InterPro"/>
</dbReference>
<keyword evidence="2" id="KW-0732">Signal</keyword>
<accession>A0A5B2W1R6</accession>
<dbReference type="InterPro" id="IPR002126">
    <property type="entry name" value="Cadherin-like_dom"/>
</dbReference>
<name>A0A5B2W1R6_9BACT</name>
<dbReference type="NCBIfam" id="NF012211">
    <property type="entry name" value="tand_rpt_95"/>
    <property type="match status" value="30"/>
</dbReference>
<dbReference type="EMBL" id="VUOC01000001">
    <property type="protein sequence ID" value="KAA2244407.1"/>
    <property type="molecule type" value="Genomic_DNA"/>
</dbReference>
<dbReference type="Gene3D" id="2.60.40.2810">
    <property type="match status" value="15"/>
</dbReference>
<dbReference type="CDD" id="cd11304">
    <property type="entry name" value="Cadherin_repeat"/>
    <property type="match status" value="1"/>
</dbReference>